<dbReference type="EMBL" id="JADFTS010000005">
    <property type="protein sequence ID" value="KAF9606482.1"/>
    <property type="molecule type" value="Genomic_DNA"/>
</dbReference>
<keyword evidence="1" id="KW-0812">Transmembrane</keyword>
<evidence type="ECO:0000313" key="3">
    <source>
        <dbReference type="Proteomes" id="UP000631114"/>
    </source>
</evidence>
<name>A0A835HY16_9MAGN</name>
<accession>A0A835HY16</accession>
<evidence type="ECO:0000256" key="1">
    <source>
        <dbReference type="SAM" id="Phobius"/>
    </source>
</evidence>
<organism evidence="2 3">
    <name type="scientific">Coptis chinensis</name>
    <dbReference type="NCBI Taxonomy" id="261450"/>
    <lineage>
        <taxon>Eukaryota</taxon>
        <taxon>Viridiplantae</taxon>
        <taxon>Streptophyta</taxon>
        <taxon>Embryophyta</taxon>
        <taxon>Tracheophyta</taxon>
        <taxon>Spermatophyta</taxon>
        <taxon>Magnoliopsida</taxon>
        <taxon>Ranunculales</taxon>
        <taxon>Ranunculaceae</taxon>
        <taxon>Coptidoideae</taxon>
        <taxon>Coptis</taxon>
    </lineage>
</organism>
<gene>
    <name evidence="2" type="ORF">IFM89_025757</name>
</gene>
<evidence type="ECO:0000313" key="2">
    <source>
        <dbReference type="EMBL" id="KAF9606482.1"/>
    </source>
</evidence>
<keyword evidence="1" id="KW-0472">Membrane</keyword>
<dbReference type="AlphaFoldDB" id="A0A835HY16"/>
<feature type="transmembrane region" description="Helical" evidence="1">
    <location>
        <begin position="51"/>
        <end position="76"/>
    </location>
</feature>
<comment type="caution">
    <text evidence="2">The sequence shown here is derived from an EMBL/GenBank/DDBJ whole genome shotgun (WGS) entry which is preliminary data.</text>
</comment>
<feature type="transmembrane region" description="Helical" evidence="1">
    <location>
        <begin position="25"/>
        <end position="44"/>
    </location>
</feature>
<keyword evidence="1" id="KW-1133">Transmembrane helix</keyword>
<reference evidence="2 3" key="1">
    <citation type="submission" date="2020-10" db="EMBL/GenBank/DDBJ databases">
        <title>The Coptis chinensis genome and diversification of protoberbering-type alkaloids.</title>
        <authorList>
            <person name="Wang B."/>
            <person name="Shu S."/>
            <person name="Song C."/>
            <person name="Liu Y."/>
        </authorList>
    </citation>
    <scope>NUCLEOTIDE SEQUENCE [LARGE SCALE GENOMIC DNA]</scope>
    <source>
        <strain evidence="2">HL-2020</strain>
        <tissue evidence="2">Leaf</tissue>
    </source>
</reference>
<feature type="non-terminal residue" evidence="2">
    <location>
        <position position="1"/>
    </location>
</feature>
<dbReference type="Proteomes" id="UP000631114">
    <property type="component" value="Unassembled WGS sequence"/>
</dbReference>
<proteinExistence type="predicted"/>
<protein>
    <submittedName>
        <fullName evidence="2">Uncharacterized protein</fullName>
    </submittedName>
</protein>
<sequence>TVLCFDALLQLVSRMDLQFEWDETFILTVLFCAVCWVLLVAIAIAAMDLLVLALVGVVVAIWCPLAAMDYLVLVYLSLVWPAPYVTQGLAYREYAWKHGASDGKQKPIVCYKV</sequence>
<keyword evidence="3" id="KW-1185">Reference proteome</keyword>